<dbReference type="GO" id="GO:0005737">
    <property type="term" value="C:cytoplasm"/>
    <property type="evidence" value="ECO:0007669"/>
    <property type="project" value="TreeGrafter"/>
</dbReference>
<gene>
    <name evidence="8" type="ORF">BJ878DRAFT_569964</name>
</gene>
<evidence type="ECO:0000256" key="4">
    <source>
        <dbReference type="ARBA" id="ARBA00022827"/>
    </source>
</evidence>
<dbReference type="Pfam" id="PF01266">
    <property type="entry name" value="DAO"/>
    <property type="match status" value="1"/>
</dbReference>
<proteinExistence type="inferred from homology"/>
<dbReference type="GO" id="GO:0019478">
    <property type="term" value="P:D-amino acid catabolic process"/>
    <property type="evidence" value="ECO:0007669"/>
    <property type="project" value="TreeGrafter"/>
</dbReference>
<feature type="domain" description="FAD dependent oxidoreductase" evidence="7">
    <location>
        <begin position="4"/>
        <end position="343"/>
    </location>
</feature>
<sequence>MPNIVVIGAGVSGLTSALLLSKNPGYKITIIAKHMPGDFDIEYTSPWAGANYMPVSDLPNSKYERDTWPELARLAKDVPEAGIHFQQCVIYNRNKDPIPYSGPLPSELFTTSPWFKDLFPDFKLLDRSELPPGVDSGTSFTSVCLNLAIYLPWLAGQCLTNGVIIKRAVLKHISEASSLHHSRKKADLIVNCSGLLASKLGGVMDTDVVPVRGITILVRNEAGAMYCSSGTEAGPDQSMYIMTRAAGGGTILGGTYQKGNWTPTVSDEEATAIMQRAVKLCPQLTNGKGIEALSVIHKRVGLRPLRQEGLRLVKERIGENWVVHNYGHAGWGYQASYGCSQRVKEIVDSISTSQAKL</sequence>
<dbReference type="Gene3D" id="3.40.50.720">
    <property type="entry name" value="NAD(P)-binding Rossmann-like Domain"/>
    <property type="match status" value="1"/>
</dbReference>
<dbReference type="InterPro" id="IPR023209">
    <property type="entry name" value="DAO"/>
</dbReference>
<keyword evidence="4 6" id="KW-0274">FAD</keyword>
<accession>A0A9P7YX67</accession>
<dbReference type="OrthoDB" id="409956at2759"/>
<comment type="caution">
    <text evidence="8">The sequence shown here is derived from an EMBL/GenBank/DDBJ whole genome shotgun (WGS) entry which is preliminary data.</text>
</comment>
<feature type="binding site" evidence="6">
    <location>
        <begin position="44"/>
        <end position="45"/>
    </location>
    <ligand>
        <name>FAD</name>
        <dbReference type="ChEBI" id="CHEBI:57692"/>
    </ligand>
</feature>
<dbReference type="Gene3D" id="3.30.9.10">
    <property type="entry name" value="D-Amino Acid Oxidase, subunit A, domain 2"/>
    <property type="match status" value="1"/>
</dbReference>
<organism evidence="8 9">
    <name type="scientific">Calycina marina</name>
    <dbReference type="NCBI Taxonomy" id="1763456"/>
    <lineage>
        <taxon>Eukaryota</taxon>
        <taxon>Fungi</taxon>
        <taxon>Dikarya</taxon>
        <taxon>Ascomycota</taxon>
        <taxon>Pezizomycotina</taxon>
        <taxon>Leotiomycetes</taxon>
        <taxon>Helotiales</taxon>
        <taxon>Pezizellaceae</taxon>
        <taxon>Calycina</taxon>
    </lineage>
</organism>
<feature type="binding site" evidence="6">
    <location>
        <position position="240"/>
    </location>
    <ligand>
        <name>D-dopa</name>
        <dbReference type="ChEBI" id="CHEBI:149689"/>
    </ligand>
</feature>
<evidence type="ECO:0000256" key="3">
    <source>
        <dbReference type="ARBA" id="ARBA00022630"/>
    </source>
</evidence>
<evidence type="ECO:0000256" key="2">
    <source>
        <dbReference type="ARBA" id="ARBA00006730"/>
    </source>
</evidence>
<feature type="binding site" evidence="6">
    <location>
        <position position="303"/>
    </location>
    <ligand>
        <name>D-dopa</name>
        <dbReference type="ChEBI" id="CHEBI:149689"/>
    </ligand>
</feature>
<keyword evidence="9" id="KW-1185">Reference proteome</keyword>
<dbReference type="AlphaFoldDB" id="A0A9P7YX67"/>
<dbReference type="GO" id="GO:0003884">
    <property type="term" value="F:D-amino-acid oxidase activity"/>
    <property type="evidence" value="ECO:0007669"/>
    <property type="project" value="InterPro"/>
</dbReference>
<keyword evidence="5" id="KW-0560">Oxidoreductase</keyword>
<evidence type="ECO:0000256" key="5">
    <source>
        <dbReference type="ARBA" id="ARBA00023002"/>
    </source>
</evidence>
<evidence type="ECO:0000313" key="9">
    <source>
        <dbReference type="Proteomes" id="UP000887226"/>
    </source>
</evidence>
<dbReference type="InterPro" id="IPR006076">
    <property type="entry name" value="FAD-dep_OxRdtase"/>
</dbReference>
<evidence type="ECO:0000259" key="7">
    <source>
        <dbReference type="Pfam" id="PF01266"/>
    </source>
</evidence>
<dbReference type="EMBL" id="MU254173">
    <property type="protein sequence ID" value="KAG9241673.1"/>
    <property type="molecule type" value="Genomic_DNA"/>
</dbReference>
<dbReference type="SUPFAM" id="SSF51971">
    <property type="entry name" value="Nucleotide-binding domain"/>
    <property type="match status" value="1"/>
</dbReference>
<comment type="similarity">
    <text evidence="2">Belongs to the DAMOX/DASOX family.</text>
</comment>
<reference evidence="8" key="1">
    <citation type="journal article" date="2021" name="IMA Fungus">
        <title>Genomic characterization of three marine fungi, including Emericellopsis atlantica sp. nov. with signatures of a generalist lifestyle and marine biomass degradation.</title>
        <authorList>
            <person name="Hagestad O.C."/>
            <person name="Hou L."/>
            <person name="Andersen J.H."/>
            <person name="Hansen E.H."/>
            <person name="Altermark B."/>
            <person name="Li C."/>
            <person name="Kuhnert E."/>
            <person name="Cox R.J."/>
            <person name="Crous P.W."/>
            <person name="Spatafora J.W."/>
            <person name="Lail K."/>
            <person name="Amirebrahimi M."/>
            <person name="Lipzen A."/>
            <person name="Pangilinan J."/>
            <person name="Andreopoulos W."/>
            <person name="Hayes R.D."/>
            <person name="Ng V."/>
            <person name="Grigoriev I.V."/>
            <person name="Jackson S.A."/>
            <person name="Sutton T.D.S."/>
            <person name="Dobson A.D.W."/>
            <person name="Rama T."/>
        </authorList>
    </citation>
    <scope>NUCLEOTIDE SEQUENCE</scope>
    <source>
        <strain evidence="8">TRa3180A</strain>
    </source>
</reference>
<dbReference type="SUPFAM" id="SSF54373">
    <property type="entry name" value="FAD-linked reductases, C-terminal domain"/>
    <property type="match status" value="1"/>
</dbReference>
<dbReference type="GO" id="GO:0071949">
    <property type="term" value="F:FAD binding"/>
    <property type="evidence" value="ECO:0007669"/>
    <property type="project" value="InterPro"/>
</dbReference>
<name>A0A9P7YX67_9HELO</name>
<dbReference type="PANTHER" id="PTHR11530">
    <property type="entry name" value="D-AMINO ACID OXIDASE"/>
    <property type="match status" value="1"/>
</dbReference>
<comment type="cofactor">
    <cofactor evidence="1 6">
        <name>FAD</name>
        <dbReference type="ChEBI" id="CHEBI:57692"/>
    </cofactor>
</comment>
<keyword evidence="3" id="KW-0285">Flavoprotein</keyword>
<dbReference type="Proteomes" id="UP000887226">
    <property type="component" value="Unassembled WGS sequence"/>
</dbReference>
<dbReference type="PANTHER" id="PTHR11530:SF16">
    <property type="entry name" value="D-AMINO ACID OXIDASE (AFU_ORTHOLOGUE AFUA_5G11290)"/>
    <property type="match status" value="1"/>
</dbReference>
<protein>
    <submittedName>
        <fullName evidence="8">FAD dependent oxidoreductase</fullName>
    </submittedName>
</protein>
<evidence type="ECO:0000256" key="1">
    <source>
        <dbReference type="ARBA" id="ARBA00001974"/>
    </source>
</evidence>
<evidence type="ECO:0000256" key="6">
    <source>
        <dbReference type="PIRSR" id="PIRSR000189-1"/>
    </source>
</evidence>
<evidence type="ECO:0000313" key="8">
    <source>
        <dbReference type="EMBL" id="KAG9241673.1"/>
    </source>
</evidence>
<feature type="binding site" evidence="6">
    <location>
        <position position="330"/>
    </location>
    <ligand>
        <name>D-dopa</name>
        <dbReference type="ChEBI" id="CHEBI:149689"/>
    </ligand>
</feature>
<dbReference type="PIRSF" id="PIRSF000189">
    <property type="entry name" value="D-aa_oxidase"/>
    <property type="match status" value="1"/>
</dbReference>